<protein>
    <submittedName>
        <fullName evidence="1">Uncharacterized protein</fullName>
    </submittedName>
</protein>
<evidence type="ECO:0000313" key="1">
    <source>
        <dbReference type="EMBL" id="TRM56205.1"/>
    </source>
</evidence>
<evidence type="ECO:0000313" key="2">
    <source>
        <dbReference type="Proteomes" id="UP000320762"/>
    </source>
</evidence>
<sequence length="74" mass="8374">MRGQRIVEAGTRREREGSRRAAYIRRVILRFSSFCHHLPTSSTVYLSHFQSSQSLTSVLAPAAVDAHSRRVDFG</sequence>
<name>A0A550BUI2_9AGAR</name>
<dbReference type="Proteomes" id="UP000320762">
    <property type="component" value="Unassembled WGS sequence"/>
</dbReference>
<dbReference type="EMBL" id="VDMD01000078">
    <property type="protein sequence ID" value="TRM56205.1"/>
    <property type="molecule type" value="Genomic_DNA"/>
</dbReference>
<gene>
    <name evidence="1" type="ORF">BD626DRAFT_259796</name>
</gene>
<comment type="caution">
    <text evidence="1">The sequence shown here is derived from an EMBL/GenBank/DDBJ whole genome shotgun (WGS) entry which is preliminary data.</text>
</comment>
<keyword evidence="2" id="KW-1185">Reference proteome</keyword>
<accession>A0A550BUI2</accession>
<proteinExistence type="predicted"/>
<organism evidence="1 2">
    <name type="scientific">Schizophyllum amplum</name>
    <dbReference type="NCBI Taxonomy" id="97359"/>
    <lineage>
        <taxon>Eukaryota</taxon>
        <taxon>Fungi</taxon>
        <taxon>Dikarya</taxon>
        <taxon>Basidiomycota</taxon>
        <taxon>Agaricomycotina</taxon>
        <taxon>Agaricomycetes</taxon>
        <taxon>Agaricomycetidae</taxon>
        <taxon>Agaricales</taxon>
        <taxon>Schizophyllaceae</taxon>
        <taxon>Schizophyllum</taxon>
    </lineage>
</organism>
<reference evidence="1 2" key="1">
    <citation type="journal article" date="2019" name="New Phytol.">
        <title>Comparative genomics reveals unique wood-decay strategies and fruiting body development in the Schizophyllaceae.</title>
        <authorList>
            <person name="Almasi E."/>
            <person name="Sahu N."/>
            <person name="Krizsan K."/>
            <person name="Balint B."/>
            <person name="Kovacs G.M."/>
            <person name="Kiss B."/>
            <person name="Cseklye J."/>
            <person name="Drula E."/>
            <person name="Henrissat B."/>
            <person name="Nagy I."/>
            <person name="Chovatia M."/>
            <person name="Adam C."/>
            <person name="LaButti K."/>
            <person name="Lipzen A."/>
            <person name="Riley R."/>
            <person name="Grigoriev I.V."/>
            <person name="Nagy L.G."/>
        </authorList>
    </citation>
    <scope>NUCLEOTIDE SEQUENCE [LARGE SCALE GENOMIC DNA]</scope>
    <source>
        <strain evidence="1 2">NL-1724</strain>
    </source>
</reference>
<dbReference type="AlphaFoldDB" id="A0A550BUI2"/>